<name>A0AAP0E4P5_9MAGN</name>
<keyword evidence="3" id="KW-1185">Reference proteome</keyword>
<feature type="chain" id="PRO_5042825033" evidence="1">
    <location>
        <begin position="20"/>
        <end position="51"/>
    </location>
</feature>
<organism evidence="2 3">
    <name type="scientific">Stephania yunnanensis</name>
    <dbReference type="NCBI Taxonomy" id="152371"/>
    <lineage>
        <taxon>Eukaryota</taxon>
        <taxon>Viridiplantae</taxon>
        <taxon>Streptophyta</taxon>
        <taxon>Embryophyta</taxon>
        <taxon>Tracheophyta</taxon>
        <taxon>Spermatophyta</taxon>
        <taxon>Magnoliopsida</taxon>
        <taxon>Ranunculales</taxon>
        <taxon>Menispermaceae</taxon>
        <taxon>Menispermoideae</taxon>
        <taxon>Cissampelideae</taxon>
        <taxon>Stephania</taxon>
    </lineage>
</organism>
<dbReference type="EMBL" id="JBBNAF010000013">
    <property type="protein sequence ID" value="KAK9086591.1"/>
    <property type="molecule type" value="Genomic_DNA"/>
</dbReference>
<dbReference type="AlphaFoldDB" id="A0AAP0E4P5"/>
<evidence type="ECO:0000313" key="3">
    <source>
        <dbReference type="Proteomes" id="UP001420932"/>
    </source>
</evidence>
<proteinExistence type="predicted"/>
<evidence type="ECO:0000313" key="2">
    <source>
        <dbReference type="EMBL" id="KAK9086591.1"/>
    </source>
</evidence>
<sequence length="51" mass="5689">MTVLLWELVFQLVLEGVLMDEMTTNSGENNAYCGSRGICGDFKGLREMGKM</sequence>
<evidence type="ECO:0000256" key="1">
    <source>
        <dbReference type="SAM" id="SignalP"/>
    </source>
</evidence>
<reference evidence="2 3" key="1">
    <citation type="submission" date="2024-01" db="EMBL/GenBank/DDBJ databases">
        <title>Genome assemblies of Stephania.</title>
        <authorList>
            <person name="Yang L."/>
        </authorList>
    </citation>
    <scope>NUCLEOTIDE SEQUENCE [LARGE SCALE GENOMIC DNA]</scope>
    <source>
        <strain evidence="2">YNDBR</strain>
        <tissue evidence="2">Leaf</tissue>
    </source>
</reference>
<gene>
    <name evidence="2" type="ORF">Syun_028985</name>
</gene>
<accession>A0AAP0E4P5</accession>
<keyword evidence="1" id="KW-0732">Signal</keyword>
<dbReference type="Proteomes" id="UP001420932">
    <property type="component" value="Unassembled WGS sequence"/>
</dbReference>
<feature type="signal peptide" evidence="1">
    <location>
        <begin position="1"/>
        <end position="19"/>
    </location>
</feature>
<comment type="caution">
    <text evidence="2">The sequence shown here is derived from an EMBL/GenBank/DDBJ whole genome shotgun (WGS) entry which is preliminary data.</text>
</comment>
<protein>
    <submittedName>
        <fullName evidence="2">Uncharacterized protein</fullName>
    </submittedName>
</protein>